<dbReference type="AlphaFoldDB" id="A0A9P7N4Q1"/>
<accession>A0A9P7N4Q1</accession>
<dbReference type="EMBL" id="SRPW01002919">
    <property type="protein sequence ID" value="KAG5989498.1"/>
    <property type="molecule type" value="Genomic_DNA"/>
</dbReference>
<dbReference type="Proteomes" id="UP000748025">
    <property type="component" value="Unassembled WGS sequence"/>
</dbReference>
<comment type="caution">
    <text evidence="1">The sequence shown here is derived from an EMBL/GenBank/DDBJ whole genome shotgun (WGS) entry which is preliminary data.</text>
</comment>
<evidence type="ECO:0000313" key="1">
    <source>
        <dbReference type="EMBL" id="KAG5989498.1"/>
    </source>
</evidence>
<sequence length="70" mass="7880">MAVIKPTRDLRTRLNAASTGMNDAEARHLNHFIDLLEQCLALNPDKRITASEALKHPFFTSKTSMSNGRR</sequence>
<dbReference type="SUPFAM" id="SSF56112">
    <property type="entry name" value="Protein kinase-like (PK-like)"/>
    <property type="match status" value="1"/>
</dbReference>
<organism evidence="1 2">
    <name type="scientific">Claviceps pusilla</name>
    <dbReference type="NCBI Taxonomy" id="123648"/>
    <lineage>
        <taxon>Eukaryota</taxon>
        <taxon>Fungi</taxon>
        <taxon>Dikarya</taxon>
        <taxon>Ascomycota</taxon>
        <taxon>Pezizomycotina</taxon>
        <taxon>Sordariomycetes</taxon>
        <taxon>Hypocreomycetidae</taxon>
        <taxon>Hypocreales</taxon>
        <taxon>Clavicipitaceae</taxon>
        <taxon>Claviceps</taxon>
    </lineage>
</organism>
<proteinExistence type="predicted"/>
<dbReference type="OrthoDB" id="9332038at2759"/>
<evidence type="ECO:0008006" key="3">
    <source>
        <dbReference type="Google" id="ProtNLM"/>
    </source>
</evidence>
<dbReference type="InterPro" id="IPR011009">
    <property type="entry name" value="Kinase-like_dom_sf"/>
</dbReference>
<keyword evidence="2" id="KW-1185">Reference proteome</keyword>
<gene>
    <name evidence="1" type="ORF">E4U43_004490</name>
</gene>
<evidence type="ECO:0000313" key="2">
    <source>
        <dbReference type="Proteomes" id="UP000748025"/>
    </source>
</evidence>
<protein>
    <recommendedName>
        <fullName evidence="3">Protein kinase domain-containing protein</fullName>
    </recommendedName>
</protein>
<name>A0A9P7N4Q1_9HYPO</name>
<reference evidence="1" key="1">
    <citation type="journal article" date="2020" name="bioRxiv">
        <title>Whole genome comparisons of ergot fungi reveals the divergence and evolution of species within the genus Claviceps are the result of varying mechanisms driving genome evolution and host range expansion.</title>
        <authorList>
            <person name="Wyka S.A."/>
            <person name="Mondo S.J."/>
            <person name="Liu M."/>
            <person name="Dettman J."/>
            <person name="Nalam V."/>
            <person name="Broders K.D."/>
        </authorList>
    </citation>
    <scope>NUCLEOTIDE SEQUENCE</scope>
    <source>
        <strain evidence="1">CCC 602</strain>
    </source>
</reference>
<dbReference type="Gene3D" id="1.10.510.10">
    <property type="entry name" value="Transferase(Phosphotransferase) domain 1"/>
    <property type="match status" value="1"/>
</dbReference>